<evidence type="ECO:0000313" key="3">
    <source>
        <dbReference type="EMBL" id="PHI30151.1"/>
    </source>
</evidence>
<proteinExistence type="inferred from homology"/>
<dbReference type="Proteomes" id="UP000224974">
    <property type="component" value="Unassembled WGS sequence"/>
</dbReference>
<reference evidence="4 7" key="3">
    <citation type="submission" date="2019-03" db="EMBL/GenBank/DDBJ databases">
        <authorList>
            <consortium name="Pathogen Informatics"/>
        </authorList>
    </citation>
    <scope>NUCLEOTIDE SEQUENCE [LARGE SCALE GENOMIC DNA]</scope>
    <source>
        <strain evidence="4 7">NCTC12282</strain>
    </source>
</reference>
<dbReference type="Pfam" id="PF05321">
    <property type="entry name" value="HHA"/>
    <property type="match status" value="1"/>
</dbReference>
<dbReference type="EMBL" id="CAADJA010000002">
    <property type="protein sequence ID" value="VFS49169.1"/>
    <property type="molecule type" value="Genomic_DNA"/>
</dbReference>
<gene>
    <name evidence="5" type="primary">ymoA_4</name>
    <name evidence="4" type="synonym">ymoA_3</name>
    <name evidence="2" type="ORF">CRN84_06560</name>
    <name evidence="3" type="ORF">CRN84_12755</name>
    <name evidence="4" type="ORF">NCTC12282_02075</name>
    <name evidence="5" type="ORF">NCTC12282_03630</name>
</gene>
<evidence type="ECO:0000313" key="5">
    <source>
        <dbReference type="EMBL" id="VFS49169.1"/>
    </source>
</evidence>
<evidence type="ECO:0000313" key="6">
    <source>
        <dbReference type="Proteomes" id="UP000224974"/>
    </source>
</evidence>
<reference evidence="6" key="1">
    <citation type="submission" date="2017-09" db="EMBL/GenBank/DDBJ databases">
        <title>FDA dAtabase for Regulatory Grade micrObial Sequences (FDA-ARGOS): Supporting development and validation of Infectious Disease Dx tests.</title>
        <authorList>
            <person name="Minogue T."/>
            <person name="Wolcott M."/>
            <person name="Wasieloski L."/>
            <person name="Aguilar W."/>
            <person name="Moore D."/>
            <person name="Tallon L."/>
            <person name="Sadzewicz L."/>
            <person name="Ott S."/>
            <person name="Zhao X."/>
            <person name="Nagaraj S."/>
            <person name="Vavikolanu K."/>
            <person name="Aluvathingal J."/>
            <person name="Nadendla S."/>
            <person name="Sichtig H."/>
        </authorList>
    </citation>
    <scope>NUCLEOTIDE SEQUENCE [LARGE SCALE GENOMIC DNA]</scope>
    <source>
        <strain evidence="6">FDAARGOS_387</strain>
    </source>
</reference>
<comment type="similarity">
    <text evidence="1">Belongs to the Hha/YmoA/Cnu family.</text>
</comment>
<name>A0A2C6DMW7_9GAMM</name>
<dbReference type="NCBIfam" id="NF008191">
    <property type="entry name" value="PRK10945.1"/>
    <property type="match status" value="1"/>
</dbReference>
<evidence type="ECO:0000313" key="2">
    <source>
        <dbReference type="EMBL" id="PHI29000.1"/>
    </source>
</evidence>
<dbReference type="Proteomes" id="UP000373449">
    <property type="component" value="Unassembled WGS sequence"/>
</dbReference>
<dbReference type="SUPFAM" id="SSF68989">
    <property type="entry name" value="Hemolysin expression modulating protein HHA"/>
    <property type="match status" value="1"/>
</dbReference>
<protein>
    <submittedName>
        <fullName evidence="3">Hemolysin expression modulator Hha</fullName>
    </submittedName>
    <submittedName>
        <fullName evidence="4">Histone-like protein</fullName>
    </submittedName>
</protein>
<dbReference type="InterPro" id="IPR036666">
    <property type="entry name" value="HHA_sf"/>
</dbReference>
<dbReference type="EMBL" id="PDDX01000001">
    <property type="protein sequence ID" value="PHI29000.1"/>
    <property type="molecule type" value="Genomic_DNA"/>
</dbReference>
<dbReference type="EMBL" id="PDDX01000001">
    <property type="protein sequence ID" value="PHI30151.1"/>
    <property type="molecule type" value="Genomic_DNA"/>
</dbReference>
<dbReference type="RefSeq" id="WP_029096125.1">
    <property type="nucleotide sequence ID" value="NZ_CAADJA010000002.1"/>
</dbReference>
<reference evidence="3" key="2">
    <citation type="submission" date="2017-09" db="EMBL/GenBank/DDBJ databases">
        <title>FDA dAtabase for Regulatory Grade micrObial Sequences (FDA-ARGOS): Supporting development and validation of Infectious Disease Dx tests.</title>
        <authorList>
            <person name="Minogue T."/>
            <person name="Wolcott M."/>
            <person name="Wasieloski L."/>
            <person name="Aguilar W."/>
            <person name="Moore D."/>
            <person name="Tallon L.J."/>
            <person name="Sadzewicz L."/>
            <person name="Ott S."/>
            <person name="Zhao X."/>
            <person name="Nagaraj S."/>
            <person name="Vavikolanu K."/>
            <person name="Aluvathingal J."/>
            <person name="Nadendla S."/>
            <person name="Sichtig H."/>
        </authorList>
    </citation>
    <scope>NUCLEOTIDE SEQUENCE</scope>
    <source>
        <strain evidence="3">FDAARGOS_387</strain>
    </source>
</reference>
<dbReference type="Gene3D" id="1.20.1280.40">
    <property type="entry name" value="HHA"/>
    <property type="match status" value="1"/>
</dbReference>
<dbReference type="InterPro" id="IPR007985">
    <property type="entry name" value="Hemolysn_expr_modulating_HHA"/>
</dbReference>
<organism evidence="3 6">
    <name type="scientific">Budvicia aquatica</name>
    <dbReference type="NCBI Taxonomy" id="82979"/>
    <lineage>
        <taxon>Bacteria</taxon>
        <taxon>Pseudomonadati</taxon>
        <taxon>Pseudomonadota</taxon>
        <taxon>Gammaproteobacteria</taxon>
        <taxon>Enterobacterales</taxon>
        <taxon>Budviciaceae</taxon>
        <taxon>Budvicia</taxon>
    </lineage>
</organism>
<dbReference type="AlphaFoldDB" id="A0A2C6DMW7"/>
<sequence>MNKQDWLMCLRRCTSIETLERIIDKNRYSLNEHNMESFNSAADHRLAELIMGKLYDKVPASVWQYVK</sequence>
<dbReference type="OrthoDB" id="6445588at2"/>
<dbReference type="EMBL" id="CAADJA010000002">
    <property type="protein sequence ID" value="VFS47140.1"/>
    <property type="molecule type" value="Genomic_DNA"/>
</dbReference>
<keyword evidence="6" id="KW-1185">Reference proteome</keyword>
<dbReference type="STRING" id="1111728.GCA_000427805_02482"/>
<evidence type="ECO:0000313" key="7">
    <source>
        <dbReference type="Proteomes" id="UP000373449"/>
    </source>
</evidence>
<evidence type="ECO:0000256" key="1">
    <source>
        <dbReference type="ARBA" id="ARBA00010526"/>
    </source>
</evidence>
<accession>A0A2C6DMW7</accession>
<evidence type="ECO:0000313" key="4">
    <source>
        <dbReference type="EMBL" id="VFS47140.1"/>
    </source>
</evidence>